<name>A0A9P0PT94_ACAOB</name>
<gene>
    <name evidence="1" type="ORF">ACAOBT_LOCUS24116</name>
</gene>
<proteinExistence type="predicted"/>
<organism evidence="1 2">
    <name type="scientific">Acanthoscelides obtectus</name>
    <name type="common">Bean weevil</name>
    <name type="synonym">Bruchus obtectus</name>
    <dbReference type="NCBI Taxonomy" id="200917"/>
    <lineage>
        <taxon>Eukaryota</taxon>
        <taxon>Metazoa</taxon>
        <taxon>Ecdysozoa</taxon>
        <taxon>Arthropoda</taxon>
        <taxon>Hexapoda</taxon>
        <taxon>Insecta</taxon>
        <taxon>Pterygota</taxon>
        <taxon>Neoptera</taxon>
        <taxon>Endopterygota</taxon>
        <taxon>Coleoptera</taxon>
        <taxon>Polyphaga</taxon>
        <taxon>Cucujiformia</taxon>
        <taxon>Chrysomeloidea</taxon>
        <taxon>Chrysomelidae</taxon>
        <taxon>Bruchinae</taxon>
        <taxon>Bruchini</taxon>
        <taxon>Acanthoscelides</taxon>
    </lineage>
</organism>
<sequence>MTLQQTERRAQYASNREPAFMHAFFVACRVATKNASFSQRIVLYVAIYASTTVSRSMPVSRRSQIWSPGI</sequence>
<dbReference type="EMBL" id="CAKOFQ010007312">
    <property type="protein sequence ID" value="CAH1998056.1"/>
    <property type="molecule type" value="Genomic_DNA"/>
</dbReference>
<dbReference type="Proteomes" id="UP001152888">
    <property type="component" value="Unassembled WGS sequence"/>
</dbReference>
<dbReference type="AlphaFoldDB" id="A0A9P0PT94"/>
<accession>A0A9P0PT94</accession>
<comment type="caution">
    <text evidence="1">The sequence shown here is derived from an EMBL/GenBank/DDBJ whole genome shotgun (WGS) entry which is preliminary data.</text>
</comment>
<evidence type="ECO:0000313" key="2">
    <source>
        <dbReference type="Proteomes" id="UP001152888"/>
    </source>
</evidence>
<keyword evidence="2" id="KW-1185">Reference proteome</keyword>
<reference evidence="1" key="1">
    <citation type="submission" date="2022-03" db="EMBL/GenBank/DDBJ databases">
        <authorList>
            <person name="Sayadi A."/>
        </authorList>
    </citation>
    <scope>NUCLEOTIDE SEQUENCE</scope>
</reference>
<protein>
    <submittedName>
        <fullName evidence="1">Uncharacterized protein</fullName>
    </submittedName>
</protein>
<evidence type="ECO:0000313" key="1">
    <source>
        <dbReference type="EMBL" id="CAH1998056.1"/>
    </source>
</evidence>